<dbReference type="GeneID" id="98641830"/>
<protein>
    <recommendedName>
        <fullName evidence="3">T9SS type B sorting domain-containing protein</fullName>
    </recommendedName>
</protein>
<dbReference type="eggNOG" id="COG3291">
    <property type="taxonomic scope" value="Bacteria"/>
</dbReference>
<proteinExistence type="predicted"/>
<gene>
    <name evidence="1" type="ORF">D778_00532</name>
</gene>
<comment type="caution">
    <text evidence="1">The sequence shown here is derived from an EMBL/GenBank/DDBJ whole genome shotgun (WGS) entry which is preliminary data.</text>
</comment>
<dbReference type="RefSeq" id="WP_007650162.1">
    <property type="nucleotide sequence ID" value="NZ_ANLA01000015.1"/>
</dbReference>
<evidence type="ECO:0000313" key="1">
    <source>
        <dbReference type="EMBL" id="EMQ94578.1"/>
    </source>
</evidence>
<dbReference type="InterPro" id="IPR026341">
    <property type="entry name" value="T9SS_type_B"/>
</dbReference>
<keyword evidence="2" id="KW-1185">Reference proteome</keyword>
<dbReference type="eggNOG" id="COG3386">
    <property type="taxonomic scope" value="Bacteria"/>
</dbReference>
<dbReference type="AlphaFoldDB" id="M7N7X9"/>
<organism evidence="1 2">
    <name type="scientific">Xanthomarina gelatinilytica</name>
    <dbReference type="NCBI Taxonomy" id="1137281"/>
    <lineage>
        <taxon>Bacteria</taxon>
        <taxon>Pseudomonadati</taxon>
        <taxon>Bacteroidota</taxon>
        <taxon>Flavobacteriia</taxon>
        <taxon>Flavobacteriales</taxon>
        <taxon>Flavobacteriaceae</taxon>
        <taxon>Xanthomarina</taxon>
    </lineage>
</organism>
<name>M7N7X9_9FLAO</name>
<dbReference type="EMBL" id="ANLA01000015">
    <property type="protein sequence ID" value="EMQ94578.1"/>
    <property type="molecule type" value="Genomic_DNA"/>
</dbReference>
<dbReference type="Pfam" id="PF13585">
    <property type="entry name" value="CHU_C"/>
    <property type="match status" value="1"/>
</dbReference>
<sequence length="1104" mass="121845">MNKLLFYFLLSINFCVFSQEEASNWYFGENAGIQFANDGSITVLNDGQLNTIEGCSSISDSNGNLLFYTDGITVYNRQHTILNNGFGLLGNPSSSQSAIVVPKPNDPDIYYIFTVGSNQSLTGLKYSVVDMTRDGGLGQVVQKNINLLTQCSEKVSAVLKDCASQTIWVIALSNPGGNATSPLNTFHAFEVTTTGVNTTAVVSTIEGMGISDLRGYLKFSPSGEKLACANVQRDGLFLFDFDKQTGIVSNNQRLNISSPYDEPYGIEFSPNSEMLYVSSSNDYFNPADDHLPSKHFSALTQFDLTNPDIVGTQQLIDQQNLYRSALQLGPNGKIYRTMAATYTQGTPFLSVINNPNELGQACNYQNNAINLGIHNATQGLPPFISSFFVEKIDIINNTVTPIATNYLPLCLGDTYTLMAEDIPGAIYTWTFNGNPLPNTDYFLDVNQNGSYEVLIDLNNGGCDFLEGEAIVEYFPLPVANSVSNMDICDDNNDGLWSFDFSTKDAEILNAQDPNHYSVHYFETQADADANQNEIIGLYTNTSNPQEIIARVDLTGSPGCYDTTSFFIEVFNTPIANSLNTQEICDNMEDGDDTNGQMDTFLHDFDALVLGNQDASAYTVTYHSSQIDAENNTAELPEPYYNSNPFNESIFVRIENNLNTNCFATTSFDIIVNSVPSSFNASLLQCDEDGLNDGRTFFNLNEAHNELTGGAANVSTGFYLNLLDAENSNNPLNASSYQNISNPQIIFAQVIDDATGCFSIAQLSLEVSVTQLQDYQVPIACDELDSQDGINTFNLNDIATDMQTINGIVFPITFYESYQDALLEQNELVSPYNNTTPYNQTLFARAENNNACYGISEVYLSVKRLPVLEDDETVLYCLNTFPQTITLDAGIVNDIPGNYTYLWSNGETSSNIQINEIGTYTVTATNIFGCSKSRSITVEPSNTATFNDIMVVDATENNTITVLVSGEGDYEYALYNQDGLYYTYQPSNTFYNVYGGIYTVAVRDIKNNCGIVTQDVSVIGFPKFFTPNGDGYNDTWNVKGVSNVFQPNTMIRIHDRYGKLVKQIDPLGKGWDGTFNGEPLPTSDYWFSATLQDGREFKSHFTLKR</sequence>
<evidence type="ECO:0000313" key="2">
    <source>
        <dbReference type="Proteomes" id="UP000012024"/>
    </source>
</evidence>
<dbReference type="SUPFAM" id="SSF82171">
    <property type="entry name" value="DPP6 N-terminal domain-like"/>
    <property type="match status" value="1"/>
</dbReference>
<dbReference type="Proteomes" id="UP000012024">
    <property type="component" value="Unassembled WGS sequence"/>
</dbReference>
<accession>M7N7X9</accession>
<dbReference type="InterPro" id="IPR015943">
    <property type="entry name" value="WD40/YVTN_repeat-like_dom_sf"/>
</dbReference>
<dbReference type="PATRIC" id="fig|1137281.3.peg.1964"/>
<dbReference type="Gene3D" id="2.130.10.10">
    <property type="entry name" value="YVTN repeat-like/Quinoprotein amine dehydrogenase"/>
    <property type="match status" value="1"/>
</dbReference>
<reference evidence="1 2" key="1">
    <citation type="submission" date="2012-12" db="EMBL/GenBank/DDBJ databases">
        <title>Genome assembly of Formosa sp. AK20.</title>
        <authorList>
            <person name="Kumar R."/>
            <person name="Khatri I."/>
            <person name="Vaidya B."/>
            <person name="Subramanian S."/>
            <person name="Pinnaka A."/>
        </authorList>
    </citation>
    <scope>NUCLEOTIDE SEQUENCE [LARGE SCALE GENOMIC DNA]</scope>
    <source>
        <strain evidence="1 2">AK20</strain>
    </source>
</reference>
<dbReference type="NCBIfam" id="TIGR04131">
    <property type="entry name" value="Bac_Flav_CTERM"/>
    <property type="match status" value="1"/>
</dbReference>
<evidence type="ECO:0008006" key="3">
    <source>
        <dbReference type="Google" id="ProtNLM"/>
    </source>
</evidence>
<dbReference type="OrthoDB" id="9765926at2"/>